<keyword evidence="2" id="KW-1185">Reference proteome</keyword>
<dbReference type="SUPFAM" id="SSF55797">
    <property type="entry name" value="PR-1-like"/>
    <property type="match status" value="1"/>
</dbReference>
<dbReference type="InterPro" id="IPR014044">
    <property type="entry name" value="CAP_dom"/>
</dbReference>
<evidence type="ECO:0000313" key="2">
    <source>
        <dbReference type="Proteomes" id="UP000466442"/>
    </source>
</evidence>
<accession>A0A6A4JW96</accession>
<dbReference type="InterPro" id="IPR001283">
    <property type="entry name" value="CRISP-related"/>
</dbReference>
<dbReference type="PANTHER" id="PTHR10334">
    <property type="entry name" value="CYSTEINE-RICH SECRETORY PROTEIN-RELATED"/>
    <property type="match status" value="1"/>
</dbReference>
<name>A0A6A4JW96_APOLU</name>
<dbReference type="CDD" id="cd05380">
    <property type="entry name" value="CAP_euk"/>
    <property type="match status" value="1"/>
</dbReference>
<dbReference type="OrthoDB" id="414826at2759"/>
<evidence type="ECO:0000313" key="1">
    <source>
        <dbReference type="EMBL" id="KAF6205386.1"/>
    </source>
</evidence>
<dbReference type="GO" id="GO:0005576">
    <property type="term" value="C:extracellular region"/>
    <property type="evidence" value="ECO:0007669"/>
    <property type="project" value="UniProtKB-SubCell"/>
</dbReference>
<dbReference type="EMBL" id="WIXP02000009">
    <property type="protein sequence ID" value="KAF6205386.1"/>
    <property type="molecule type" value="Genomic_DNA"/>
</dbReference>
<dbReference type="SMART" id="SM00198">
    <property type="entry name" value="SCP"/>
    <property type="match status" value="1"/>
</dbReference>
<sequence length="190" mass="21513">MKRADHTELKGLPKSCWMGTLKWDEELANMAEYYGLSCMLIDGSCQKTENYPEVARSVEISFNITNPEEFHPSETLTEMFGTWLESFNNAPNVANLVSNYENGSWYKGTQIVWAETTRIGCAMTKQYRPKERLLNEVLICNYADPGNIEGSQIYETDCSKPPPEEDDRSMGCLVKRTTALIVVLVSLFAT</sequence>
<proteinExistence type="predicted"/>
<dbReference type="InterPro" id="IPR035940">
    <property type="entry name" value="CAP_sf"/>
</dbReference>
<dbReference type="AlphaFoldDB" id="A0A6A4JW96"/>
<protein>
    <submittedName>
        <fullName evidence="1">Uncharacterized protein</fullName>
    </submittedName>
</protein>
<organism evidence="1 2">
    <name type="scientific">Apolygus lucorum</name>
    <name type="common">Small green plant bug</name>
    <name type="synonym">Lygocoris lucorum</name>
    <dbReference type="NCBI Taxonomy" id="248454"/>
    <lineage>
        <taxon>Eukaryota</taxon>
        <taxon>Metazoa</taxon>
        <taxon>Ecdysozoa</taxon>
        <taxon>Arthropoda</taxon>
        <taxon>Hexapoda</taxon>
        <taxon>Insecta</taxon>
        <taxon>Pterygota</taxon>
        <taxon>Neoptera</taxon>
        <taxon>Paraneoptera</taxon>
        <taxon>Hemiptera</taxon>
        <taxon>Heteroptera</taxon>
        <taxon>Panheteroptera</taxon>
        <taxon>Cimicomorpha</taxon>
        <taxon>Miridae</taxon>
        <taxon>Mirini</taxon>
        <taxon>Apolygus</taxon>
    </lineage>
</organism>
<reference evidence="1" key="1">
    <citation type="journal article" date="2021" name="Mol. Ecol. Resour.">
        <title>Apolygus lucorum genome provides insights into omnivorousness and mesophyll feeding.</title>
        <authorList>
            <person name="Liu Y."/>
            <person name="Liu H."/>
            <person name="Wang H."/>
            <person name="Huang T."/>
            <person name="Liu B."/>
            <person name="Yang B."/>
            <person name="Yin L."/>
            <person name="Li B."/>
            <person name="Zhang Y."/>
            <person name="Zhang S."/>
            <person name="Jiang F."/>
            <person name="Zhang X."/>
            <person name="Ren Y."/>
            <person name="Wang B."/>
            <person name="Wang S."/>
            <person name="Lu Y."/>
            <person name="Wu K."/>
            <person name="Fan W."/>
            <person name="Wang G."/>
        </authorList>
    </citation>
    <scope>NUCLEOTIDE SEQUENCE</scope>
    <source>
        <strain evidence="1">12Hb</strain>
    </source>
</reference>
<dbReference type="Gene3D" id="3.40.33.10">
    <property type="entry name" value="CAP"/>
    <property type="match status" value="1"/>
</dbReference>
<dbReference type="Pfam" id="PF00188">
    <property type="entry name" value="CAP"/>
    <property type="match status" value="1"/>
</dbReference>
<comment type="caution">
    <text evidence="1">The sequence shown here is derived from an EMBL/GenBank/DDBJ whole genome shotgun (WGS) entry which is preliminary data.</text>
</comment>
<gene>
    <name evidence="1" type="ORF">GE061_019557</name>
</gene>
<dbReference type="Proteomes" id="UP000466442">
    <property type="component" value="Linkage Group LG9"/>
</dbReference>
<dbReference type="PRINTS" id="PR00837">
    <property type="entry name" value="V5TPXLIKE"/>
</dbReference>